<dbReference type="InterPro" id="IPR002125">
    <property type="entry name" value="CMP_dCMP_dom"/>
</dbReference>
<gene>
    <name evidence="8" type="primary">tadA</name>
    <name evidence="11" type="ORF">GA0070609_5622</name>
</gene>
<evidence type="ECO:0000256" key="8">
    <source>
        <dbReference type="HAMAP-Rule" id="MF_00972"/>
    </source>
</evidence>
<evidence type="ECO:0000313" key="12">
    <source>
        <dbReference type="Proteomes" id="UP000198217"/>
    </source>
</evidence>
<keyword evidence="3 8" id="KW-0819">tRNA processing</keyword>
<dbReference type="Gene3D" id="3.40.140.10">
    <property type="entry name" value="Cytidine Deaminase, domain 2"/>
    <property type="match status" value="1"/>
</dbReference>
<keyword evidence="5 8" id="KW-0378">Hydrolase</keyword>
<dbReference type="CDD" id="cd01285">
    <property type="entry name" value="nucleoside_deaminase"/>
    <property type="match status" value="1"/>
</dbReference>
<feature type="binding site" evidence="8">
    <location>
        <position position="164"/>
    </location>
    <ligand>
        <name>Zn(2+)</name>
        <dbReference type="ChEBI" id="CHEBI:29105"/>
        <note>catalytic</note>
    </ligand>
</feature>
<comment type="similarity">
    <text evidence="1">Belongs to the cytidine and deoxycytidylate deaminase family. ADAT2 subfamily.</text>
</comment>
<dbReference type="InterPro" id="IPR028883">
    <property type="entry name" value="tRNA_aden_deaminase"/>
</dbReference>
<evidence type="ECO:0000259" key="10">
    <source>
        <dbReference type="PROSITE" id="PS51747"/>
    </source>
</evidence>
<dbReference type="InterPro" id="IPR016193">
    <property type="entry name" value="Cytidine_deaminase-like"/>
</dbReference>
<sequence length="224" mass="23370">MRSDPSGPWPVPAGGGEPILPHGGEPADATDPALETVRPGQPTPGRAGRVGPGADEGLADPDGAGRRQRHEVWMRRALEVAVTGPDSTGPDAAGDGGADDIPVGAVLYGPDGTELAIGRNERELTGDPTGHAEVLALRRAAQRLGRWRLDGCTLVVTLEPCTMCAGALVLARVGTVVFGAWEPKTGAAGSLWDVLRDRRLNHRPEVYGGVLEAESAALLRAFFR</sequence>
<dbReference type="Proteomes" id="UP000198217">
    <property type="component" value="Chromosome I"/>
</dbReference>
<dbReference type="InterPro" id="IPR016192">
    <property type="entry name" value="APOBEC/CMP_deaminase_Zn-bd"/>
</dbReference>
<accession>A0A1C5K774</accession>
<feature type="compositionally biased region" description="Low complexity" evidence="9">
    <location>
        <begin position="84"/>
        <end position="101"/>
    </location>
</feature>
<feature type="active site" description="Proton donor" evidence="8">
    <location>
        <position position="133"/>
    </location>
</feature>
<dbReference type="HAMAP" id="MF_00972">
    <property type="entry name" value="tRNA_aden_deaminase"/>
    <property type="match status" value="1"/>
</dbReference>
<dbReference type="AlphaFoldDB" id="A0A1C5K774"/>
<dbReference type="EMBL" id="LT607750">
    <property type="protein sequence ID" value="SCG78560.1"/>
    <property type="molecule type" value="Genomic_DNA"/>
</dbReference>
<keyword evidence="4 8" id="KW-0479">Metal-binding</keyword>
<evidence type="ECO:0000256" key="4">
    <source>
        <dbReference type="ARBA" id="ARBA00022723"/>
    </source>
</evidence>
<evidence type="ECO:0000256" key="1">
    <source>
        <dbReference type="ARBA" id="ARBA00010669"/>
    </source>
</evidence>
<comment type="cofactor">
    <cofactor evidence="8">
        <name>Zn(2+)</name>
        <dbReference type="ChEBI" id="CHEBI:29105"/>
    </cofactor>
    <text evidence="8">Binds 1 zinc ion per subunit.</text>
</comment>
<comment type="subunit">
    <text evidence="2 8">Homodimer.</text>
</comment>
<dbReference type="GO" id="GO:0008270">
    <property type="term" value="F:zinc ion binding"/>
    <property type="evidence" value="ECO:0007669"/>
    <property type="project" value="UniProtKB-UniRule"/>
</dbReference>
<protein>
    <recommendedName>
        <fullName evidence="8">tRNA-specific adenosine deaminase</fullName>
        <ecNumber evidence="8">3.5.4.33</ecNumber>
    </recommendedName>
</protein>
<dbReference type="PROSITE" id="PS00903">
    <property type="entry name" value="CYT_DCMP_DEAMINASES_1"/>
    <property type="match status" value="1"/>
</dbReference>
<dbReference type="GO" id="GO:0052717">
    <property type="term" value="F:tRNA-specific adenosine-34 deaminase activity"/>
    <property type="evidence" value="ECO:0007669"/>
    <property type="project" value="UniProtKB-UniRule"/>
</dbReference>
<reference evidence="11 12" key="1">
    <citation type="submission" date="2016-06" db="EMBL/GenBank/DDBJ databases">
        <authorList>
            <person name="Kjaerup R.B."/>
            <person name="Dalgaard T.S."/>
            <person name="Juul-Madsen H.R."/>
        </authorList>
    </citation>
    <scope>NUCLEOTIDE SEQUENCE [LARGE SCALE GENOMIC DNA]</scope>
    <source>
        <strain evidence="11 12">DSM 43904</strain>
    </source>
</reference>
<evidence type="ECO:0000256" key="7">
    <source>
        <dbReference type="ARBA" id="ARBA00048045"/>
    </source>
</evidence>
<evidence type="ECO:0000256" key="2">
    <source>
        <dbReference type="ARBA" id="ARBA00011738"/>
    </source>
</evidence>
<dbReference type="PANTHER" id="PTHR11079:SF202">
    <property type="entry name" value="TRNA-SPECIFIC ADENOSINE DEAMINASE"/>
    <property type="match status" value="1"/>
</dbReference>
<feature type="region of interest" description="Disordered" evidence="9">
    <location>
        <begin position="1"/>
        <end position="69"/>
    </location>
</feature>
<dbReference type="Pfam" id="PF00383">
    <property type="entry name" value="dCMP_cyt_deam_1"/>
    <property type="match status" value="1"/>
</dbReference>
<dbReference type="SUPFAM" id="SSF53927">
    <property type="entry name" value="Cytidine deaminase-like"/>
    <property type="match status" value="1"/>
</dbReference>
<dbReference type="PROSITE" id="PS51747">
    <property type="entry name" value="CYT_DCMP_DEAMINASES_2"/>
    <property type="match status" value="1"/>
</dbReference>
<evidence type="ECO:0000256" key="5">
    <source>
        <dbReference type="ARBA" id="ARBA00022801"/>
    </source>
</evidence>
<evidence type="ECO:0000313" key="11">
    <source>
        <dbReference type="EMBL" id="SCG78560.1"/>
    </source>
</evidence>
<feature type="binding site" evidence="8">
    <location>
        <position position="131"/>
    </location>
    <ligand>
        <name>Zn(2+)</name>
        <dbReference type="ChEBI" id="CHEBI:29105"/>
        <note>catalytic</note>
    </ligand>
</feature>
<proteinExistence type="inferred from homology"/>
<name>A0A1C5K774_9ACTN</name>
<organism evidence="11 12">
    <name type="scientific">Micromonospora echinaurantiaca</name>
    <dbReference type="NCBI Taxonomy" id="47857"/>
    <lineage>
        <taxon>Bacteria</taxon>
        <taxon>Bacillati</taxon>
        <taxon>Actinomycetota</taxon>
        <taxon>Actinomycetes</taxon>
        <taxon>Micromonosporales</taxon>
        <taxon>Micromonosporaceae</taxon>
        <taxon>Micromonospora</taxon>
    </lineage>
</organism>
<feature type="region of interest" description="Disordered" evidence="9">
    <location>
        <begin position="81"/>
        <end position="101"/>
    </location>
</feature>
<evidence type="ECO:0000256" key="6">
    <source>
        <dbReference type="ARBA" id="ARBA00022833"/>
    </source>
</evidence>
<comment type="catalytic activity">
    <reaction evidence="7 8">
        <text>adenosine(34) in tRNA + H2O + H(+) = inosine(34) in tRNA + NH4(+)</text>
        <dbReference type="Rhea" id="RHEA:43168"/>
        <dbReference type="Rhea" id="RHEA-COMP:10373"/>
        <dbReference type="Rhea" id="RHEA-COMP:10374"/>
        <dbReference type="ChEBI" id="CHEBI:15377"/>
        <dbReference type="ChEBI" id="CHEBI:15378"/>
        <dbReference type="ChEBI" id="CHEBI:28938"/>
        <dbReference type="ChEBI" id="CHEBI:74411"/>
        <dbReference type="ChEBI" id="CHEBI:82852"/>
        <dbReference type="EC" id="3.5.4.33"/>
    </reaction>
</comment>
<evidence type="ECO:0000256" key="9">
    <source>
        <dbReference type="SAM" id="MobiDB-lite"/>
    </source>
</evidence>
<comment type="function">
    <text evidence="8">Catalyzes the deamination of adenosine to inosine at the wobble position 34 of tRNA(Arg2).</text>
</comment>
<feature type="domain" description="CMP/dCMP-type deaminase" evidence="10">
    <location>
        <begin position="68"/>
        <end position="191"/>
    </location>
</feature>
<keyword evidence="6 8" id="KW-0862">Zinc</keyword>
<dbReference type="GO" id="GO:0002100">
    <property type="term" value="P:tRNA wobble adenosine to inosine editing"/>
    <property type="evidence" value="ECO:0007669"/>
    <property type="project" value="UniProtKB-UniRule"/>
</dbReference>
<dbReference type="EC" id="3.5.4.33" evidence="8"/>
<dbReference type="PANTHER" id="PTHR11079">
    <property type="entry name" value="CYTOSINE DEAMINASE FAMILY MEMBER"/>
    <property type="match status" value="1"/>
</dbReference>
<evidence type="ECO:0000256" key="3">
    <source>
        <dbReference type="ARBA" id="ARBA00022694"/>
    </source>
</evidence>
<feature type="binding site" evidence="8">
    <location>
        <position position="161"/>
    </location>
    <ligand>
        <name>Zn(2+)</name>
        <dbReference type="ChEBI" id="CHEBI:29105"/>
        <note>catalytic</note>
    </ligand>
</feature>
<keyword evidence="12" id="KW-1185">Reference proteome</keyword>